<feature type="transmembrane region" description="Helical" evidence="2">
    <location>
        <begin position="69"/>
        <end position="97"/>
    </location>
</feature>
<dbReference type="Proteomes" id="UP000001514">
    <property type="component" value="Unassembled WGS sequence"/>
</dbReference>
<keyword evidence="2" id="KW-0472">Membrane</keyword>
<gene>
    <name evidence="3" type="ORF">SELMODRAFT_417562</name>
</gene>
<feature type="compositionally biased region" description="Polar residues" evidence="1">
    <location>
        <begin position="17"/>
        <end position="26"/>
    </location>
</feature>
<keyword evidence="2" id="KW-0812">Transmembrane</keyword>
<evidence type="ECO:0000256" key="2">
    <source>
        <dbReference type="SAM" id="Phobius"/>
    </source>
</evidence>
<dbReference type="EMBL" id="GL377600">
    <property type="protein sequence ID" value="EFJ21155.1"/>
    <property type="molecule type" value="Genomic_DNA"/>
</dbReference>
<dbReference type="KEGG" id="smo:SELMODRAFT_417562"/>
<name>D8S2V4_SELML</name>
<keyword evidence="4" id="KW-1185">Reference proteome</keyword>
<dbReference type="InParanoid" id="D8S2V4"/>
<keyword evidence="2" id="KW-1133">Transmembrane helix</keyword>
<evidence type="ECO:0000313" key="3">
    <source>
        <dbReference type="EMBL" id="EFJ21155.1"/>
    </source>
</evidence>
<evidence type="ECO:0000313" key="4">
    <source>
        <dbReference type="Proteomes" id="UP000001514"/>
    </source>
</evidence>
<dbReference type="AlphaFoldDB" id="D8S2V4"/>
<proteinExistence type="predicted"/>
<dbReference type="Gramene" id="EFJ21155">
    <property type="protein sequence ID" value="EFJ21155"/>
    <property type="gene ID" value="SELMODRAFT_417562"/>
</dbReference>
<feature type="region of interest" description="Disordered" evidence="1">
    <location>
        <begin position="17"/>
        <end position="36"/>
    </location>
</feature>
<reference evidence="3 4" key="1">
    <citation type="journal article" date="2011" name="Science">
        <title>The Selaginella genome identifies genetic changes associated with the evolution of vascular plants.</title>
        <authorList>
            <person name="Banks J.A."/>
            <person name="Nishiyama T."/>
            <person name="Hasebe M."/>
            <person name="Bowman J.L."/>
            <person name="Gribskov M."/>
            <person name="dePamphilis C."/>
            <person name="Albert V.A."/>
            <person name="Aono N."/>
            <person name="Aoyama T."/>
            <person name="Ambrose B.A."/>
            <person name="Ashton N.W."/>
            <person name="Axtell M.J."/>
            <person name="Barker E."/>
            <person name="Barker M.S."/>
            <person name="Bennetzen J.L."/>
            <person name="Bonawitz N.D."/>
            <person name="Chapple C."/>
            <person name="Cheng C."/>
            <person name="Correa L.G."/>
            <person name="Dacre M."/>
            <person name="DeBarry J."/>
            <person name="Dreyer I."/>
            <person name="Elias M."/>
            <person name="Engstrom E.M."/>
            <person name="Estelle M."/>
            <person name="Feng L."/>
            <person name="Finet C."/>
            <person name="Floyd S.K."/>
            <person name="Frommer W.B."/>
            <person name="Fujita T."/>
            <person name="Gramzow L."/>
            <person name="Gutensohn M."/>
            <person name="Harholt J."/>
            <person name="Hattori M."/>
            <person name="Heyl A."/>
            <person name="Hirai T."/>
            <person name="Hiwatashi Y."/>
            <person name="Ishikawa M."/>
            <person name="Iwata M."/>
            <person name="Karol K.G."/>
            <person name="Koehler B."/>
            <person name="Kolukisaoglu U."/>
            <person name="Kubo M."/>
            <person name="Kurata T."/>
            <person name="Lalonde S."/>
            <person name="Li K."/>
            <person name="Li Y."/>
            <person name="Litt A."/>
            <person name="Lyons E."/>
            <person name="Manning G."/>
            <person name="Maruyama T."/>
            <person name="Michael T.P."/>
            <person name="Mikami K."/>
            <person name="Miyazaki S."/>
            <person name="Morinaga S."/>
            <person name="Murata T."/>
            <person name="Mueller-Roeber B."/>
            <person name="Nelson D.R."/>
            <person name="Obara M."/>
            <person name="Oguri Y."/>
            <person name="Olmstead R.G."/>
            <person name="Onodera N."/>
            <person name="Petersen B.L."/>
            <person name="Pils B."/>
            <person name="Prigge M."/>
            <person name="Rensing S.A."/>
            <person name="Riano-Pachon D.M."/>
            <person name="Roberts A.W."/>
            <person name="Sato Y."/>
            <person name="Scheller H.V."/>
            <person name="Schulz B."/>
            <person name="Schulz C."/>
            <person name="Shakirov E.V."/>
            <person name="Shibagaki N."/>
            <person name="Shinohara N."/>
            <person name="Shippen D.E."/>
            <person name="Soerensen I."/>
            <person name="Sotooka R."/>
            <person name="Sugimoto N."/>
            <person name="Sugita M."/>
            <person name="Sumikawa N."/>
            <person name="Tanurdzic M."/>
            <person name="Theissen G."/>
            <person name="Ulvskov P."/>
            <person name="Wakazuki S."/>
            <person name="Weng J.K."/>
            <person name="Willats W.W."/>
            <person name="Wipf D."/>
            <person name="Wolf P.G."/>
            <person name="Yang L."/>
            <person name="Zimmer A.D."/>
            <person name="Zhu Q."/>
            <person name="Mitros T."/>
            <person name="Hellsten U."/>
            <person name="Loque D."/>
            <person name="Otillar R."/>
            <person name="Salamov A."/>
            <person name="Schmutz J."/>
            <person name="Shapiro H."/>
            <person name="Lindquist E."/>
            <person name="Lucas S."/>
            <person name="Rokhsar D."/>
            <person name="Grigoriev I.V."/>
        </authorList>
    </citation>
    <scope>NUCLEOTIDE SEQUENCE [LARGE SCALE GENOMIC DNA]</scope>
</reference>
<evidence type="ECO:0000256" key="1">
    <source>
        <dbReference type="SAM" id="MobiDB-lite"/>
    </source>
</evidence>
<accession>D8S2V4</accession>
<protein>
    <submittedName>
        <fullName evidence="3">Uncharacterized protein</fullName>
    </submittedName>
</protein>
<dbReference type="HOGENOM" id="CLU_1505923_0_0_1"/>
<organism evidence="4">
    <name type="scientific">Selaginella moellendorffii</name>
    <name type="common">Spikemoss</name>
    <dbReference type="NCBI Taxonomy" id="88036"/>
    <lineage>
        <taxon>Eukaryota</taxon>
        <taxon>Viridiplantae</taxon>
        <taxon>Streptophyta</taxon>
        <taxon>Embryophyta</taxon>
        <taxon>Tracheophyta</taxon>
        <taxon>Lycopodiopsida</taxon>
        <taxon>Selaginellales</taxon>
        <taxon>Selaginellaceae</taxon>
        <taxon>Selaginella</taxon>
    </lineage>
</organism>
<sequence>MRVTVYPSQEKPCSNNGRVFQSGSKRSSSRDLAKVGRDRGSRAKGFYRPNLVYISVLRLSKVAGYMTKLVTIIVIVSFVSWNVLPVFAFLASVAYWLQVQYKPNAPPALCGISCKFSAVETCTLEAKAKAGIDALTASEATIAHLADSFLVTDKTSGEDVHFSRSCRASLNDDRELVTT</sequence>